<dbReference type="GO" id="GO:0007034">
    <property type="term" value="P:vacuolar transport"/>
    <property type="evidence" value="ECO:0007669"/>
    <property type="project" value="TreeGrafter"/>
</dbReference>
<evidence type="ECO:0000256" key="8">
    <source>
        <dbReference type="ARBA" id="ARBA00023180"/>
    </source>
</evidence>
<dbReference type="InterPro" id="IPR028927">
    <property type="entry name" value="Man-6-P_rcpt"/>
</dbReference>
<evidence type="ECO:0000313" key="11">
    <source>
        <dbReference type="EMBL" id="ORY83866.1"/>
    </source>
</evidence>
<evidence type="ECO:0000259" key="10">
    <source>
        <dbReference type="PROSITE" id="PS51914"/>
    </source>
</evidence>
<dbReference type="OrthoDB" id="4504960at2759"/>
<protein>
    <submittedName>
        <fullName evidence="11">Mannose-6-phosphate receptor binding domain-containing protein</fullName>
    </submittedName>
</protein>
<keyword evidence="8" id="KW-0325">Glycoprotein</keyword>
<evidence type="ECO:0000313" key="12">
    <source>
        <dbReference type="Proteomes" id="UP000193685"/>
    </source>
</evidence>
<keyword evidence="6 9" id="KW-0472">Membrane</keyword>
<keyword evidence="4" id="KW-0732">Signal</keyword>
<dbReference type="GeneID" id="63783914"/>
<dbReference type="Proteomes" id="UP000193685">
    <property type="component" value="Unassembled WGS sequence"/>
</dbReference>
<evidence type="ECO:0000256" key="3">
    <source>
        <dbReference type="ARBA" id="ARBA00022692"/>
    </source>
</evidence>
<keyword evidence="5 9" id="KW-1133">Transmembrane helix</keyword>
<feature type="transmembrane region" description="Helical" evidence="9">
    <location>
        <begin position="159"/>
        <end position="180"/>
    </location>
</feature>
<evidence type="ECO:0000256" key="4">
    <source>
        <dbReference type="ARBA" id="ARBA00022729"/>
    </source>
</evidence>
<dbReference type="Pfam" id="PF02157">
    <property type="entry name" value="Man-6-P_recep"/>
    <property type="match status" value="1"/>
</dbReference>
<sequence length="212" mass="23339">CTITHPTTKEFYDLRGLSRFPDEQHAVDWHANPYDYGPAKGGNFSLNVCAPLIRSTQKLSKSQNISAMYTDEDEKMVSLGQTSTTLKFRGKKLILEYTGGSACPGDTSYKRSTLIVFTCDAAMVGTASVSYLGEVNDCGFVFEYRTFRACATTPDVSSALSPGVVFAIILGVALLVYMVGGCMYNRTVLHQAGWRQVPHADLWQSMGVWMQD</sequence>
<evidence type="ECO:0000256" key="6">
    <source>
        <dbReference type="ARBA" id="ARBA00023136"/>
    </source>
</evidence>
<comment type="caution">
    <text evidence="11">The sequence shown here is derived from an EMBL/GenBank/DDBJ whole genome shotgun (WGS) entry which is preliminary data.</text>
</comment>
<keyword evidence="7" id="KW-1015">Disulfide bond</keyword>
<keyword evidence="12" id="KW-1185">Reference proteome</keyword>
<dbReference type="InterPro" id="IPR044865">
    <property type="entry name" value="MRH_dom"/>
</dbReference>
<dbReference type="GO" id="GO:0010008">
    <property type="term" value="C:endosome membrane"/>
    <property type="evidence" value="ECO:0007669"/>
    <property type="project" value="UniProtKB-SubCell"/>
</dbReference>
<dbReference type="PROSITE" id="PS51914">
    <property type="entry name" value="MRH"/>
    <property type="match status" value="1"/>
</dbReference>
<evidence type="ECO:0000256" key="2">
    <source>
        <dbReference type="ARBA" id="ARBA00022448"/>
    </source>
</evidence>
<reference evidence="11 12" key="1">
    <citation type="submission" date="2016-07" db="EMBL/GenBank/DDBJ databases">
        <title>Pervasive Adenine N6-methylation of Active Genes in Fungi.</title>
        <authorList>
            <consortium name="DOE Joint Genome Institute"/>
            <person name="Mondo S.J."/>
            <person name="Dannebaum R.O."/>
            <person name="Kuo R.C."/>
            <person name="Labutti K."/>
            <person name="Haridas S."/>
            <person name="Kuo A."/>
            <person name="Salamov A."/>
            <person name="Ahrendt S.R."/>
            <person name="Lipzen A."/>
            <person name="Sullivan W."/>
            <person name="Andreopoulos W.B."/>
            <person name="Clum A."/>
            <person name="Lindquist E."/>
            <person name="Daum C."/>
            <person name="Ramamoorthy G.K."/>
            <person name="Gryganskyi A."/>
            <person name="Culley D."/>
            <person name="Magnuson J.K."/>
            <person name="James T.Y."/>
            <person name="O'Malley M.A."/>
            <person name="Stajich J.E."/>
            <person name="Spatafora J.W."/>
            <person name="Visel A."/>
            <person name="Grigoriev I.V."/>
        </authorList>
    </citation>
    <scope>NUCLEOTIDE SEQUENCE [LARGE SCALE GENOMIC DNA]</scope>
    <source>
        <strain evidence="11 12">12-1054</strain>
    </source>
</reference>
<keyword evidence="2" id="KW-0813">Transport</keyword>
<evidence type="ECO:0000256" key="7">
    <source>
        <dbReference type="ARBA" id="ARBA00023157"/>
    </source>
</evidence>
<dbReference type="PANTHER" id="PTHR15071:SF0">
    <property type="entry name" value="MANNOSE 6-PHOSPHATE RECEPTOR-LIKE PROTEIN 1"/>
    <property type="match status" value="1"/>
</dbReference>
<dbReference type="InterPro" id="IPR009011">
    <property type="entry name" value="Man6P_isomerase_rcpt-bd_dom_sf"/>
</dbReference>
<evidence type="ECO:0000256" key="5">
    <source>
        <dbReference type="ARBA" id="ARBA00022989"/>
    </source>
</evidence>
<dbReference type="STRING" id="56484.A0A1Y2FKY6"/>
<feature type="non-terminal residue" evidence="11">
    <location>
        <position position="212"/>
    </location>
</feature>
<keyword evidence="3 9" id="KW-0812">Transmembrane</keyword>
<keyword evidence="11" id="KW-0675">Receptor</keyword>
<dbReference type="EMBL" id="MCFI01000007">
    <property type="protein sequence ID" value="ORY83866.1"/>
    <property type="molecule type" value="Genomic_DNA"/>
</dbReference>
<gene>
    <name evidence="11" type="ORF">BCR37DRAFT_338900</name>
</gene>
<dbReference type="OMA" id="RTKSTIM"/>
<proteinExistence type="predicted"/>
<comment type="subcellular location">
    <subcellularLocation>
        <location evidence="1">Endomembrane system</location>
    </subcellularLocation>
</comment>
<feature type="non-terminal residue" evidence="11">
    <location>
        <position position="1"/>
    </location>
</feature>
<dbReference type="Gene3D" id="2.70.130.10">
    <property type="entry name" value="Mannose-6-phosphate receptor binding domain"/>
    <property type="match status" value="1"/>
</dbReference>
<name>A0A1Y2FKY6_PROLT</name>
<evidence type="ECO:0000256" key="9">
    <source>
        <dbReference type="SAM" id="Phobius"/>
    </source>
</evidence>
<dbReference type="GO" id="GO:0000139">
    <property type="term" value="C:Golgi membrane"/>
    <property type="evidence" value="ECO:0007669"/>
    <property type="project" value="UniProtKB-SubCell"/>
</dbReference>
<accession>A0A1Y2FKY6</accession>
<organism evidence="11 12">
    <name type="scientific">Protomyces lactucae-debilis</name>
    <dbReference type="NCBI Taxonomy" id="2754530"/>
    <lineage>
        <taxon>Eukaryota</taxon>
        <taxon>Fungi</taxon>
        <taxon>Dikarya</taxon>
        <taxon>Ascomycota</taxon>
        <taxon>Taphrinomycotina</taxon>
        <taxon>Taphrinomycetes</taxon>
        <taxon>Taphrinales</taxon>
        <taxon>Protomycetaceae</taxon>
        <taxon>Protomyces</taxon>
    </lineage>
</organism>
<evidence type="ECO:0000256" key="1">
    <source>
        <dbReference type="ARBA" id="ARBA00004308"/>
    </source>
</evidence>
<dbReference type="GO" id="GO:0005770">
    <property type="term" value="C:late endosome"/>
    <property type="evidence" value="ECO:0007669"/>
    <property type="project" value="TreeGrafter"/>
</dbReference>
<dbReference type="AlphaFoldDB" id="A0A1Y2FKY6"/>
<feature type="domain" description="MRH" evidence="10">
    <location>
        <begin position="1"/>
        <end position="152"/>
    </location>
</feature>
<dbReference type="PANTHER" id="PTHR15071">
    <property type="entry name" value="MANNOSE-6-PHOSPHATE RECEPTOR FAMILY MEMBER"/>
    <property type="match status" value="1"/>
</dbReference>
<dbReference type="SUPFAM" id="SSF50911">
    <property type="entry name" value="Mannose 6-phosphate receptor domain"/>
    <property type="match status" value="1"/>
</dbReference>
<dbReference type="RefSeq" id="XP_040726161.1">
    <property type="nucleotide sequence ID" value="XM_040867315.1"/>
</dbReference>